<evidence type="ECO:0000313" key="3">
    <source>
        <dbReference type="Proteomes" id="UP000092730"/>
    </source>
</evidence>
<reference evidence="1" key="3">
    <citation type="submission" date="2014-01" db="EMBL/GenBank/DDBJ databases">
        <title>Evolution of pathogenesis and genome organization in the Tremellales.</title>
        <authorList>
            <person name="Cuomo C."/>
            <person name="Litvintseva A."/>
            <person name="Heitman J."/>
            <person name="Chen Y."/>
            <person name="Sun S."/>
            <person name="Springer D."/>
            <person name="Dromer F."/>
            <person name="Young S."/>
            <person name="Zeng Q."/>
            <person name="Chapman S."/>
            <person name="Gujja S."/>
            <person name="Saif S."/>
            <person name="Birren B."/>
        </authorList>
    </citation>
    <scope>NUCLEOTIDE SEQUENCE</scope>
    <source>
        <strain evidence="1">CBS 10118</strain>
    </source>
</reference>
<reference evidence="2" key="4">
    <citation type="submission" date="2024-02" db="EMBL/GenBank/DDBJ databases">
        <title>Comparative genomics of Cryptococcus and Kwoniella reveals pathogenesis evolution and contrasting modes of karyotype evolution via chromosome fusion or intercentromeric recombination.</title>
        <authorList>
            <person name="Coelho M.A."/>
            <person name="David-Palma M."/>
            <person name="Shea T."/>
            <person name="Bowers K."/>
            <person name="McGinley-Smith S."/>
            <person name="Mohammad A.W."/>
            <person name="Gnirke A."/>
            <person name="Yurkov A.M."/>
            <person name="Nowrousian M."/>
            <person name="Sun S."/>
            <person name="Cuomo C.A."/>
            <person name="Heitman J."/>
        </authorList>
    </citation>
    <scope>NUCLEOTIDE SEQUENCE</scope>
    <source>
        <strain evidence="2">CBS 10118</strain>
    </source>
</reference>
<dbReference type="RefSeq" id="XP_019045796.1">
    <property type="nucleotide sequence ID" value="XM_019192799.1"/>
</dbReference>
<reference evidence="1" key="1">
    <citation type="submission" date="2013-07" db="EMBL/GenBank/DDBJ databases">
        <title>The Genome Sequence of Cryptococcus bestiolae CBS10118.</title>
        <authorList>
            <consortium name="The Broad Institute Genome Sequencing Platform"/>
            <person name="Cuomo C."/>
            <person name="Litvintseva A."/>
            <person name="Chen Y."/>
            <person name="Heitman J."/>
            <person name="Sun S."/>
            <person name="Springer D."/>
            <person name="Dromer F."/>
            <person name="Young S.K."/>
            <person name="Zeng Q."/>
            <person name="Gargeya S."/>
            <person name="Fitzgerald M."/>
            <person name="Abouelleil A."/>
            <person name="Alvarado L."/>
            <person name="Berlin A.M."/>
            <person name="Chapman S.B."/>
            <person name="Dewar J."/>
            <person name="Goldberg J."/>
            <person name="Griggs A."/>
            <person name="Gujja S."/>
            <person name="Hansen M."/>
            <person name="Howarth C."/>
            <person name="Imamovic A."/>
            <person name="Larimer J."/>
            <person name="McCowan C."/>
            <person name="Murphy C."/>
            <person name="Pearson M."/>
            <person name="Priest M."/>
            <person name="Roberts A."/>
            <person name="Saif S."/>
            <person name="Shea T."/>
            <person name="Sykes S."/>
            <person name="Wortman J."/>
            <person name="Nusbaum C."/>
            <person name="Birren B."/>
        </authorList>
    </citation>
    <scope>NUCLEOTIDE SEQUENCE [LARGE SCALE GENOMIC DNA]</scope>
    <source>
        <strain evidence="1">CBS 10118</strain>
    </source>
</reference>
<gene>
    <name evidence="1" type="ORF">I302_06187</name>
    <name evidence="2" type="ORF">I302_106551</name>
</gene>
<dbReference type="GeneID" id="30210586"/>
<protein>
    <submittedName>
        <fullName evidence="1">Uncharacterized protein</fullName>
    </submittedName>
</protein>
<evidence type="ECO:0000313" key="1">
    <source>
        <dbReference type="EMBL" id="OCF24726.1"/>
    </source>
</evidence>
<evidence type="ECO:0000313" key="2">
    <source>
        <dbReference type="EMBL" id="WVW84517.1"/>
    </source>
</evidence>
<proteinExistence type="predicted"/>
<name>A0A1B9G136_9TREE</name>
<sequence length="142" mass="16318">MSAPFPAQETVAAQMWEREKPLLPQDLVEAYQRYANSQAGTAKGLSEKWEDYVTYTDEVLHTLVPSERDDTSKSSKHLTDEEKAKNWADRCVGFMNSPSGYQCTWAREAFTQLFDTGWMPFSVDEIWRKRPSHWEPTSSSSS</sequence>
<dbReference type="EMBL" id="KI894022">
    <property type="protein sequence ID" value="OCF24726.1"/>
    <property type="molecule type" value="Genomic_DNA"/>
</dbReference>
<dbReference type="Proteomes" id="UP000092730">
    <property type="component" value="Chromosome 5"/>
</dbReference>
<keyword evidence="3" id="KW-1185">Reference proteome</keyword>
<reference evidence="2" key="2">
    <citation type="submission" date="2013-07" db="EMBL/GenBank/DDBJ databases">
        <authorList>
            <consortium name="The Broad Institute Genome Sequencing Platform"/>
            <person name="Cuomo C."/>
            <person name="Litvintseva A."/>
            <person name="Chen Y."/>
            <person name="Heitman J."/>
            <person name="Sun S."/>
            <person name="Springer D."/>
            <person name="Dromer F."/>
            <person name="Young S.K."/>
            <person name="Zeng Q."/>
            <person name="Gargeya S."/>
            <person name="Fitzgerald M."/>
            <person name="Abouelleil A."/>
            <person name="Alvarado L."/>
            <person name="Berlin A.M."/>
            <person name="Chapman S.B."/>
            <person name="Dewar J."/>
            <person name="Goldberg J."/>
            <person name="Griggs A."/>
            <person name="Gujja S."/>
            <person name="Hansen M."/>
            <person name="Howarth C."/>
            <person name="Imamovic A."/>
            <person name="Larimer J."/>
            <person name="McCowan C."/>
            <person name="Murphy C."/>
            <person name="Pearson M."/>
            <person name="Priest M."/>
            <person name="Roberts A."/>
            <person name="Saif S."/>
            <person name="Shea T."/>
            <person name="Sykes S."/>
            <person name="Wortman J."/>
            <person name="Nusbaum C."/>
            <person name="Birren B."/>
        </authorList>
    </citation>
    <scope>NUCLEOTIDE SEQUENCE</scope>
    <source>
        <strain evidence="2">CBS 10118</strain>
    </source>
</reference>
<accession>A0A1B9G136</accession>
<dbReference type="KEGG" id="kbi:30210586"/>
<dbReference type="VEuPathDB" id="FungiDB:I302_06187"/>
<dbReference type="AlphaFoldDB" id="A0A1B9G136"/>
<dbReference type="EMBL" id="CP144545">
    <property type="protein sequence ID" value="WVW84517.1"/>
    <property type="molecule type" value="Genomic_DNA"/>
</dbReference>
<organism evidence="1">
    <name type="scientific">Kwoniella bestiolae CBS 10118</name>
    <dbReference type="NCBI Taxonomy" id="1296100"/>
    <lineage>
        <taxon>Eukaryota</taxon>
        <taxon>Fungi</taxon>
        <taxon>Dikarya</taxon>
        <taxon>Basidiomycota</taxon>
        <taxon>Agaricomycotina</taxon>
        <taxon>Tremellomycetes</taxon>
        <taxon>Tremellales</taxon>
        <taxon>Cryptococcaceae</taxon>
        <taxon>Kwoniella</taxon>
    </lineage>
</organism>